<dbReference type="Gene3D" id="3.30.565.40">
    <property type="entry name" value="Fervidobacterium nodosum Rt17-B1 like"/>
    <property type="match status" value="1"/>
</dbReference>
<protein>
    <recommendedName>
        <fullName evidence="4">DUF3298 domain-containing protein</fullName>
    </recommendedName>
</protein>
<feature type="domain" description="DUF3298" evidence="1">
    <location>
        <begin position="154"/>
        <end position="225"/>
    </location>
</feature>
<evidence type="ECO:0008006" key="4">
    <source>
        <dbReference type="Google" id="ProtNLM"/>
    </source>
</evidence>
<dbReference type="InterPro" id="IPR025303">
    <property type="entry name" value="PdaC"/>
</dbReference>
<dbReference type="InterPro" id="IPR021729">
    <property type="entry name" value="DUF3298"/>
</dbReference>
<evidence type="ECO:0000259" key="1">
    <source>
        <dbReference type="Pfam" id="PF11738"/>
    </source>
</evidence>
<dbReference type="AlphaFoldDB" id="A0A3B0R3V6"/>
<dbReference type="InterPro" id="IPR037126">
    <property type="entry name" value="PdaC/RsiV-like_sf"/>
</dbReference>
<name>A0A3B0R3V6_9ZZZZ</name>
<dbReference type="PROSITE" id="PS51257">
    <property type="entry name" value="PROKAR_LIPOPROTEIN"/>
    <property type="match status" value="1"/>
</dbReference>
<organism evidence="3">
    <name type="scientific">hydrothermal vent metagenome</name>
    <dbReference type="NCBI Taxonomy" id="652676"/>
    <lineage>
        <taxon>unclassified sequences</taxon>
        <taxon>metagenomes</taxon>
        <taxon>ecological metagenomes</taxon>
    </lineage>
</organism>
<accession>A0A3B0R3V6</accession>
<dbReference type="Pfam" id="PF11738">
    <property type="entry name" value="DUF3298"/>
    <property type="match status" value="1"/>
</dbReference>
<dbReference type="Gene3D" id="3.90.640.20">
    <property type="entry name" value="Heat-shock cognate protein, ATPase"/>
    <property type="match status" value="1"/>
</dbReference>
<evidence type="ECO:0000259" key="2">
    <source>
        <dbReference type="Pfam" id="PF13739"/>
    </source>
</evidence>
<feature type="domain" description="Deacetylase PdaC" evidence="2">
    <location>
        <begin position="35"/>
        <end position="135"/>
    </location>
</feature>
<sequence>MKRFFLILILLSVFSCIEETKLSFIETNDIFEDNAVIEINIPKAEGDSDLANTINTKIENHIANMLNFSEDDTDSITLNDAINKFDAEYKLFKNDFEESALVWEAVFDGEVTYQSSEIISIAINSYLNTGGAHGNMNITFLNFNPKTGAVLTFSDLFTNKEDLTKAVKPFFEKETKASNISYLFGEEFHLPENIGFNDEGVVFFYNIYEIASYADGITEFTVPFEDIASFLKLN</sequence>
<dbReference type="Pfam" id="PF13739">
    <property type="entry name" value="PdaC"/>
    <property type="match status" value="1"/>
</dbReference>
<dbReference type="EMBL" id="UOEB01000327">
    <property type="protein sequence ID" value="VAV86327.1"/>
    <property type="molecule type" value="Genomic_DNA"/>
</dbReference>
<proteinExistence type="predicted"/>
<reference evidence="3" key="1">
    <citation type="submission" date="2018-06" db="EMBL/GenBank/DDBJ databases">
        <authorList>
            <person name="Zhirakovskaya E."/>
        </authorList>
    </citation>
    <scope>NUCLEOTIDE SEQUENCE</scope>
</reference>
<gene>
    <name evidence="3" type="ORF">MNBD_BACTEROID02-399</name>
</gene>
<evidence type="ECO:0000313" key="3">
    <source>
        <dbReference type="EMBL" id="VAV86327.1"/>
    </source>
</evidence>